<evidence type="ECO:0000313" key="3">
    <source>
        <dbReference type="Proteomes" id="UP000004474"/>
    </source>
</evidence>
<feature type="region of interest" description="Disordered" evidence="1">
    <location>
        <begin position="114"/>
        <end position="134"/>
    </location>
</feature>
<name>K1DW20_9MICO</name>
<gene>
    <name evidence="2" type="ORF">B277_12030</name>
</gene>
<dbReference type="AlphaFoldDB" id="K1DW20"/>
<accession>K1DW20</accession>
<reference evidence="2 3" key="1">
    <citation type="journal article" date="2012" name="J. Bacteriol.">
        <title>Genome Sequence of Janibacter hoylei MTCC8307, Isolated from the Stratospheric Air.</title>
        <authorList>
            <person name="Pawar S.P."/>
            <person name="Dhotre D.P."/>
            <person name="Shetty S.A."/>
            <person name="Chowdhury S.P."/>
            <person name="Chaudhari B.L."/>
            <person name="Shouche Y.S."/>
        </authorList>
    </citation>
    <scope>NUCLEOTIDE SEQUENCE [LARGE SCALE GENOMIC DNA]</scope>
    <source>
        <strain evidence="2 3">PVAS-1</strain>
    </source>
</reference>
<feature type="region of interest" description="Disordered" evidence="1">
    <location>
        <begin position="211"/>
        <end position="247"/>
    </location>
</feature>
<dbReference type="STRING" id="1210046.B277_12030"/>
<dbReference type="SUPFAM" id="SSF53335">
    <property type="entry name" value="S-adenosyl-L-methionine-dependent methyltransferases"/>
    <property type="match status" value="1"/>
</dbReference>
<dbReference type="eggNOG" id="COG2226">
    <property type="taxonomic scope" value="Bacteria"/>
</dbReference>
<keyword evidence="2" id="KW-0489">Methyltransferase</keyword>
<proteinExistence type="predicted"/>
<dbReference type="InterPro" id="IPR029063">
    <property type="entry name" value="SAM-dependent_MTases_sf"/>
</dbReference>
<dbReference type="Proteomes" id="UP000004474">
    <property type="component" value="Unassembled WGS sequence"/>
</dbReference>
<feature type="compositionally biased region" description="Basic and acidic residues" evidence="1">
    <location>
        <begin position="211"/>
        <end position="232"/>
    </location>
</feature>
<organism evidence="2 3">
    <name type="scientific">Janibacter hoylei PVAS-1</name>
    <dbReference type="NCBI Taxonomy" id="1210046"/>
    <lineage>
        <taxon>Bacteria</taxon>
        <taxon>Bacillati</taxon>
        <taxon>Actinomycetota</taxon>
        <taxon>Actinomycetes</taxon>
        <taxon>Micrococcales</taxon>
        <taxon>Intrasporangiaceae</taxon>
        <taxon>Janibacter</taxon>
    </lineage>
</organism>
<evidence type="ECO:0000256" key="1">
    <source>
        <dbReference type="SAM" id="MobiDB-lite"/>
    </source>
</evidence>
<dbReference type="GO" id="GO:0032259">
    <property type="term" value="P:methylation"/>
    <property type="evidence" value="ECO:0007669"/>
    <property type="project" value="UniProtKB-KW"/>
</dbReference>
<dbReference type="GO" id="GO:0008168">
    <property type="term" value="F:methyltransferase activity"/>
    <property type="evidence" value="ECO:0007669"/>
    <property type="project" value="UniProtKB-KW"/>
</dbReference>
<sequence length="285" mass="30977">MDEHEVEYTEAITRRESGQAETVSANRGWWDREASDYLTEHGSFLGDADLVWGPEGWSEDDLHVLGDPAELAGRRVLEFGGGGAQGARWCAARGATVVSTDLSGGMLATARLLDARTPRAGTRPRPGRRDAPPLRRRLLRRRLLRLRRDSLRRGLGGAHARARPGPATGRAARLLHLAPDPVGLPRRPRAGGADRQRLVLRRAAVRRGDVGRGELCRAPPHDGAPDRRDRRCGARAARRPRARVAGRQPRGVGWVVAAARRAPAGDGDLRRHATGVTGGQCPARM</sequence>
<dbReference type="EMBL" id="ALWX01000051">
    <property type="protein sequence ID" value="EKA60700.1"/>
    <property type="molecule type" value="Genomic_DNA"/>
</dbReference>
<protein>
    <submittedName>
        <fullName evidence="2">Methyltransferase type 11</fullName>
    </submittedName>
</protein>
<dbReference type="Gene3D" id="3.40.50.150">
    <property type="entry name" value="Vaccinia Virus protein VP39"/>
    <property type="match status" value="1"/>
</dbReference>
<keyword evidence="2" id="KW-0808">Transferase</keyword>
<comment type="caution">
    <text evidence="2">The sequence shown here is derived from an EMBL/GenBank/DDBJ whole genome shotgun (WGS) entry which is preliminary data.</text>
</comment>
<feature type="region of interest" description="Disordered" evidence="1">
    <location>
        <begin position="266"/>
        <end position="285"/>
    </location>
</feature>
<evidence type="ECO:0000313" key="2">
    <source>
        <dbReference type="EMBL" id="EKA60700.1"/>
    </source>
</evidence>